<accession>A0AAE1Q2C8</accession>
<organism evidence="1 2">
    <name type="scientific">Petrolisthes manimaculis</name>
    <dbReference type="NCBI Taxonomy" id="1843537"/>
    <lineage>
        <taxon>Eukaryota</taxon>
        <taxon>Metazoa</taxon>
        <taxon>Ecdysozoa</taxon>
        <taxon>Arthropoda</taxon>
        <taxon>Crustacea</taxon>
        <taxon>Multicrustacea</taxon>
        <taxon>Malacostraca</taxon>
        <taxon>Eumalacostraca</taxon>
        <taxon>Eucarida</taxon>
        <taxon>Decapoda</taxon>
        <taxon>Pleocyemata</taxon>
        <taxon>Anomura</taxon>
        <taxon>Galatheoidea</taxon>
        <taxon>Porcellanidae</taxon>
        <taxon>Petrolisthes</taxon>
    </lineage>
</organism>
<name>A0AAE1Q2C8_9EUCA</name>
<dbReference type="AlphaFoldDB" id="A0AAE1Q2C8"/>
<sequence length="85" mass="10092">MTATVYQRLWSEPRDPDELLRKRGLESRILGTPNSPHYLSLDVLDPKYPLLQRHAESLHTPRYSSHKHLYFIVLFPLIFHLQPFP</sequence>
<evidence type="ECO:0000313" key="2">
    <source>
        <dbReference type="Proteomes" id="UP001292094"/>
    </source>
</evidence>
<gene>
    <name evidence="1" type="ORF">Pmani_011445</name>
</gene>
<proteinExistence type="predicted"/>
<keyword evidence="2" id="KW-1185">Reference proteome</keyword>
<comment type="caution">
    <text evidence="1">The sequence shown here is derived from an EMBL/GenBank/DDBJ whole genome shotgun (WGS) entry which is preliminary data.</text>
</comment>
<dbReference type="EMBL" id="JAWZYT010000919">
    <property type="protein sequence ID" value="KAK4317437.1"/>
    <property type="molecule type" value="Genomic_DNA"/>
</dbReference>
<reference evidence="1" key="1">
    <citation type="submission" date="2023-11" db="EMBL/GenBank/DDBJ databases">
        <title>Genome assemblies of two species of porcelain crab, Petrolisthes cinctipes and Petrolisthes manimaculis (Anomura: Porcellanidae).</title>
        <authorList>
            <person name="Angst P."/>
        </authorList>
    </citation>
    <scope>NUCLEOTIDE SEQUENCE</scope>
    <source>
        <strain evidence="1">PB745_02</strain>
        <tissue evidence="1">Gill</tissue>
    </source>
</reference>
<evidence type="ECO:0000313" key="1">
    <source>
        <dbReference type="EMBL" id="KAK4317437.1"/>
    </source>
</evidence>
<protein>
    <submittedName>
        <fullName evidence="1">Uncharacterized protein</fullName>
    </submittedName>
</protein>
<dbReference type="Proteomes" id="UP001292094">
    <property type="component" value="Unassembled WGS sequence"/>
</dbReference>